<dbReference type="SUPFAM" id="SSF54534">
    <property type="entry name" value="FKBP-like"/>
    <property type="match status" value="1"/>
</dbReference>
<dbReference type="Pfam" id="PF18046">
    <property type="entry name" value="FKBP26_C"/>
    <property type="match status" value="1"/>
</dbReference>
<dbReference type="Proteomes" id="UP000885664">
    <property type="component" value="Unassembled WGS sequence"/>
</dbReference>
<gene>
    <name evidence="12" type="ORF">ENO36_02200</name>
</gene>
<evidence type="ECO:0000256" key="6">
    <source>
        <dbReference type="ARBA" id="ARBA00023186"/>
    </source>
</evidence>
<comment type="caution">
    <text evidence="12">The sequence shown here is derived from an EMBL/GenBank/DDBJ whole genome shotgun (WGS) entry which is preliminary data.</text>
</comment>
<keyword evidence="5 8" id="KW-0697">Rotamase</keyword>
<dbReference type="InterPro" id="IPR040825">
    <property type="entry name" value="FKBP26_C"/>
</dbReference>
<accession>A0A7C2YZE2</accession>
<dbReference type="Pfam" id="PF22199">
    <property type="entry name" value="FKBP26_IF"/>
    <property type="match status" value="1"/>
</dbReference>
<dbReference type="InterPro" id="IPR046357">
    <property type="entry name" value="PPIase_dom_sf"/>
</dbReference>
<evidence type="ECO:0000256" key="1">
    <source>
        <dbReference type="ARBA" id="ARBA00000971"/>
    </source>
</evidence>
<evidence type="ECO:0000256" key="3">
    <source>
        <dbReference type="ARBA" id="ARBA00006577"/>
    </source>
</evidence>
<feature type="compositionally biased region" description="Low complexity" evidence="10">
    <location>
        <begin position="251"/>
        <end position="261"/>
    </location>
</feature>
<evidence type="ECO:0000313" key="12">
    <source>
        <dbReference type="EMBL" id="HEU97653.1"/>
    </source>
</evidence>
<comment type="similarity">
    <text evidence="3 9">Belongs to the FKBP-type PPIase family.</text>
</comment>
<keyword evidence="4" id="KW-0963">Cytoplasm</keyword>
<evidence type="ECO:0000256" key="8">
    <source>
        <dbReference type="PROSITE-ProRule" id="PRU00277"/>
    </source>
</evidence>
<comment type="subcellular location">
    <subcellularLocation>
        <location evidence="2">Cytoplasm</location>
    </subcellularLocation>
</comment>
<protein>
    <recommendedName>
        <fullName evidence="9">Peptidyl-prolyl cis-trans isomerase</fullName>
        <ecNumber evidence="9">5.2.1.8</ecNumber>
    </recommendedName>
</protein>
<dbReference type="InterPro" id="IPR054016">
    <property type="entry name" value="FKBP26_IF"/>
</dbReference>
<evidence type="ECO:0000256" key="4">
    <source>
        <dbReference type="ARBA" id="ARBA00022490"/>
    </source>
</evidence>
<evidence type="ECO:0000256" key="7">
    <source>
        <dbReference type="ARBA" id="ARBA00023235"/>
    </source>
</evidence>
<sequence length="261" mass="29694">MPFNEKDFVLVEYTATVKETGSVVDTTSSEIAKANNIFDEEKLYEPILIVIGEGRVVKGLEETIKEMNEGEEKEVEIPPEKAYGVRDPSKLRRIPLREFRKGEVEPIPGRIVEINGVPAVIRDVSGGRVLVDFNHPLAGKVLVYKVKVVKQLKTDEEKIRALLKRRFRAKEPEKYGIRISKEEGLVEIKVPEQEMLGQDIQLAKRALAREIFEYIEGIGRVLYVEEVVKQKEEKMKTETAKAEEAKEEQTQQESSQSSPSQ</sequence>
<evidence type="ECO:0000256" key="10">
    <source>
        <dbReference type="SAM" id="MobiDB-lite"/>
    </source>
</evidence>
<dbReference type="Gene3D" id="3.10.50.40">
    <property type="match status" value="1"/>
</dbReference>
<organism evidence="12">
    <name type="scientific">Fervidicoccus fontis</name>
    <dbReference type="NCBI Taxonomy" id="683846"/>
    <lineage>
        <taxon>Archaea</taxon>
        <taxon>Thermoproteota</taxon>
        <taxon>Thermoprotei</taxon>
        <taxon>Fervidicoccales</taxon>
        <taxon>Fervidicoccaceae</taxon>
        <taxon>Fervidicoccus</taxon>
    </lineage>
</organism>
<dbReference type="Gene3D" id="2.40.10.330">
    <property type="match status" value="1"/>
</dbReference>
<dbReference type="AlphaFoldDB" id="A0A7C2YZE2"/>
<keyword evidence="6" id="KW-0143">Chaperone</keyword>
<name>A0A7C2YZE2_9CREN</name>
<dbReference type="Gene3D" id="3.30.70.2210">
    <property type="match status" value="1"/>
</dbReference>
<evidence type="ECO:0000256" key="2">
    <source>
        <dbReference type="ARBA" id="ARBA00004496"/>
    </source>
</evidence>
<reference evidence="12" key="1">
    <citation type="journal article" date="2020" name="mSystems">
        <title>Genome- and Community-Level Interaction Insights into Carbon Utilization and Element Cycling Functions of Hydrothermarchaeota in Hydrothermal Sediment.</title>
        <authorList>
            <person name="Zhou Z."/>
            <person name="Liu Y."/>
            <person name="Xu W."/>
            <person name="Pan J."/>
            <person name="Luo Z.H."/>
            <person name="Li M."/>
        </authorList>
    </citation>
    <scope>NUCLEOTIDE SEQUENCE [LARGE SCALE GENOMIC DNA]</scope>
    <source>
        <strain evidence="12">SpSt-1259</strain>
    </source>
</reference>
<dbReference type="PANTHER" id="PTHR47861:SF3">
    <property type="entry name" value="FKBP-TYPE PEPTIDYL-PROLYL CIS-TRANS ISOMERASE SLYD"/>
    <property type="match status" value="1"/>
</dbReference>
<dbReference type="PANTHER" id="PTHR47861">
    <property type="entry name" value="FKBP-TYPE PEPTIDYL-PROLYL CIS-TRANS ISOMERASE SLYD"/>
    <property type="match status" value="1"/>
</dbReference>
<dbReference type="GO" id="GO:0003755">
    <property type="term" value="F:peptidyl-prolyl cis-trans isomerase activity"/>
    <property type="evidence" value="ECO:0007669"/>
    <property type="project" value="UniProtKB-UniRule"/>
</dbReference>
<dbReference type="Pfam" id="PF00254">
    <property type="entry name" value="FKBP_C"/>
    <property type="match status" value="1"/>
</dbReference>
<feature type="domain" description="PPIase FKBP-type" evidence="11">
    <location>
        <begin position="6"/>
        <end position="110"/>
    </location>
</feature>
<feature type="compositionally biased region" description="Basic and acidic residues" evidence="10">
    <location>
        <begin position="234"/>
        <end position="249"/>
    </location>
</feature>
<comment type="catalytic activity">
    <reaction evidence="1 8 9">
        <text>[protein]-peptidylproline (omega=180) = [protein]-peptidylproline (omega=0)</text>
        <dbReference type="Rhea" id="RHEA:16237"/>
        <dbReference type="Rhea" id="RHEA-COMP:10747"/>
        <dbReference type="Rhea" id="RHEA-COMP:10748"/>
        <dbReference type="ChEBI" id="CHEBI:83833"/>
        <dbReference type="ChEBI" id="CHEBI:83834"/>
        <dbReference type="EC" id="5.2.1.8"/>
    </reaction>
</comment>
<dbReference type="GO" id="GO:0042026">
    <property type="term" value="P:protein refolding"/>
    <property type="evidence" value="ECO:0007669"/>
    <property type="project" value="UniProtKB-ARBA"/>
</dbReference>
<dbReference type="PROSITE" id="PS50059">
    <property type="entry name" value="FKBP_PPIASE"/>
    <property type="match status" value="1"/>
</dbReference>
<feature type="region of interest" description="Disordered" evidence="10">
    <location>
        <begin position="234"/>
        <end position="261"/>
    </location>
</feature>
<evidence type="ECO:0000256" key="9">
    <source>
        <dbReference type="RuleBase" id="RU003915"/>
    </source>
</evidence>
<evidence type="ECO:0000256" key="5">
    <source>
        <dbReference type="ARBA" id="ARBA00023110"/>
    </source>
</evidence>
<dbReference type="EMBL" id="DSFE01000048">
    <property type="protein sequence ID" value="HEU97653.1"/>
    <property type="molecule type" value="Genomic_DNA"/>
</dbReference>
<keyword evidence="7 8" id="KW-0413">Isomerase</keyword>
<evidence type="ECO:0000259" key="11">
    <source>
        <dbReference type="PROSITE" id="PS50059"/>
    </source>
</evidence>
<proteinExistence type="inferred from homology"/>
<dbReference type="GO" id="GO:0005737">
    <property type="term" value="C:cytoplasm"/>
    <property type="evidence" value="ECO:0007669"/>
    <property type="project" value="UniProtKB-SubCell"/>
</dbReference>
<dbReference type="InterPro" id="IPR001179">
    <property type="entry name" value="PPIase_FKBP_dom"/>
</dbReference>
<dbReference type="EC" id="5.2.1.8" evidence="9"/>
<dbReference type="InterPro" id="IPR048261">
    <property type="entry name" value="SlpA/SlyD-like_ins_sf"/>
</dbReference>